<dbReference type="GO" id="GO:0006629">
    <property type="term" value="P:lipid metabolic process"/>
    <property type="evidence" value="ECO:0007669"/>
    <property type="project" value="InterPro"/>
</dbReference>
<name>A0AAN9SK90_PSOTE</name>
<comment type="caution">
    <text evidence="15">The sequence shown here is derived from an EMBL/GenBank/DDBJ whole genome shotgun (WGS) entry which is preliminary data.</text>
</comment>
<dbReference type="PANTHER" id="PTHR11480">
    <property type="entry name" value="SAPOSIN-RELATED"/>
    <property type="match status" value="1"/>
</dbReference>
<evidence type="ECO:0000313" key="15">
    <source>
        <dbReference type="EMBL" id="KAK7394997.1"/>
    </source>
</evidence>
<evidence type="ECO:0000256" key="10">
    <source>
        <dbReference type="ARBA" id="ARBA00037221"/>
    </source>
</evidence>
<accession>A0AAN9SK90</accession>
<feature type="domain" description="Saposin B-type" evidence="14">
    <location>
        <begin position="112"/>
        <end position="191"/>
    </location>
</feature>
<keyword evidence="5" id="KW-0677">Repeat</keyword>
<dbReference type="InterPro" id="IPR011001">
    <property type="entry name" value="Saposin-like"/>
</dbReference>
<evidence type="ECO:0000256" key="4">
    <source>
        <dbReference type="ARBA" id="ARBA00022729"/>
    </source>
</evidence>
<reference evidence="15 16" key="1">
    <citation type="submission" date="2024-01" db="EMBL/GenBank/DDBJ databases">
        <title>The genomes of 5 underutilized Papilionoideae crops provide insights into root nodulation and disease resistanc.</title>
        <authorList>
            <person name="Jiang F."/>
        </authorList>
    </citation>
    <scope>NUCLEOTIDE SEQUENCE [LARGE SCALE GENOMIC DNA]</scope>
    <source>
        <strain evidence="15">DUOXIRENSHENG_FW03</strain>
        <tissue evidence="15">Leaves</tissue>
    </source>
</reference>
<evidence type="ECO:0000256" key="5">
    <source>
        <dbReference type="ARBA" id="ARBA00022737"/>
    </source>
</evidence>
<keyword evidence="7" id="KW-0865">Zymogen</keyword>
<evidence type="ECO:0000313" key="16">
    <source>
        <dbReference type="Proteomes" id="UP001386955"/>
    </source>
</evidence>
<comment type="function">
    <text evidence="10">Pulmonary surfactant-associated proteins promote alveolar stability by lowering the surface tension at the air-liquid interface in the peripheral air spaces. SP-B increases the collapse pressure of palmitic acid to nearly 70 millinewtons per meter.</text>
</comment>
<dbReference type="AlphaFoldDB" id="A0AAN9SK90"/>
<evidence type="ECO:0000256" key="9">
    <source>
        <dbReference type="ARBA" id="ARBA00023180"/>
    </source>
</evidence>
<feature type="transmembrane region" description="Helical" evidence="13">
    <location>
        <begin position="55"/>
        <end position="75"/>
    </location>
</feature>
<dbReference type="InterPro" id="IPR007856">
    <property type="entry name" value="SapB_1"/>
</dbReference>
<dbReference type="GO" id="GO:0004190">
    <property type="term" value="F:aspartic-type endopeptidase activity"/>
    <property type="evidence" value="ECO:0007669"/>
    <property type="project" value="UniProtKB-KW"/>
</dbReference>
<dbReference type="SMART" id="SM00741">
    <property type="entry name" value="SapB"/>
    <property type="match status" value="2"/>
</dbReference>
<evidence type="ECO:0000256" key="3">
    <source>
        <dbReference type="ARBA" id="ARBA00022670"/>
    </source>
</evidence>
<evidence type="ECO:0000256" key="6">
    <source>
        <dbReference type="ARBA" id="ARBA00022750"/>
    </source>
</evidence>
<feature type="domain" description="Saposin B-type" evidence="14">
    <location>
        <begin position="198"/>
        <end position="278"/>
    </location>
</feature>
<keyword evidence="3" id="KW-0645">Protease</keyword>
<dbReference type="Pfam" id="PF05184">
    <property type="entry name" value="SapB_1"/>
    <property type="match status" value="2"/>
</dbReference>
<dbReference type="GO" id="GO:0006508">
    <property type="term" value="P:proteolysis"/>
    <property type="evidence" value="ECO:0007669"/>
    <property type="project" value="UniProtKB-KW"/>
</dbReference>
<proteinExistence type="predicted"/>
<dbReference type="PROSITE" id="PS50015">
    <property type="entry name" value="SAP_B"/>
    <property type="match status" value="2"/>
</dbReference>
<sequence>MQLQSEDSNQPFHVTQKKNNQPFRAATNLTPITTILFPFPYILLHITSFHTKSCYYINFYHLCWMTSWFSQILFFSGSMEGRMGLLFLVVLGSAWACDARELANSETEVSIKPDVCALCEEYITKAVDYMHENKTQQEIIDILHNTCHQLPTFKQKCTALVDYYVPLFFLEVATIQPGEFCHKVNLCQHIADISMQVQEDSCEFCKDTVSTLLDKLKESDTKLEIIETLLKVCNSVEKYANKCKKIVFEYAPLVFDNAEKILEKTDICTVIHACKSSTVTGQQAFLSES</sequence>
<evidence type="ECO:0000256" key="13">
    <source>
        <dbReference type="SAM" id="Phobius"/>
    </source>
</evidence>
<evidence type="ECO:0000256" key="8">
    <source>
        <dbReference type="ARBA" id="ARBA00023157"/>
    </source>
</evidence>
<dbReference type="SUPFAM" id="SSF47862">
    <property type="entry name" value="Saposin"/>
    <property type="match status" value="2"/>
</dbReference>
<keyword evidence="6" id="KW-0378">Hydrolase</keyword>
<dbReference type="PANTHER" id="PTHR11480:SF80">
    <property type="entry name" value="SAPOSIN-RELATED"/>
    <property type="match status" value="1"/>
</dbReference>
<keyword evidence="2" id="KW-0964">Secreted</keyword>
<dbReference type="InterPro" id="IPR051428">
    <property type="entry name" value="Sphingo_Act-Surfact_Prot"/>
</dbReference>
<keyword evidence="16" id="KW-1185">Reference proteome</keyword>
<evidence type="ECO:0000256" key="1">
    <source>
        <dbReference type="ARBA" id="ARBA00004239"/>
    </source>
</evidence>
<protein>
    <recommendedName>
        <fullName evidence="11">Pulmonary surfactant-associated protein B</fullName>
    </recommendedName>
    <alternativeName>
        <fullName evidence="12">Pulmonary surfactant-associated proteolipid SPL(Phe)</fullName>
    </alternativeName>
</protein>
<keyword evidence="9" id="KW-0325">Glycoprotein</keyword>
<dbReference type="InterPro" id="IPR008138">
    <property type="entry name" value="SapB_2"/>
</dbReference>
<feature type="transmembrane region" description="Helical" evidence="13">
    <location>
        <begin position="25"/>
        <end position="43"/>
    </location>
</feature>
<keyword evidence="4" id="KW-0732">Signal</keyword>
<evidence type="ECO:0000256" key="11">
    <source>
        <dbReference type="ARBA" id="ARBA00041094"/>
    </source>
</evidence>
<evidence type="ECO:0000259" key="14">
    <source>
        <dbReference type="PROSITE" id="PS50015"/>
    </source>
</evidence>
<keyword evidence="6" id="KW-0064">Aspartyl protease</keyword>
<gene>
    <name evidence="15" type="ORF">VNO78_15538</name>
</gene>
<organism evidence="15 16">
    <name type="scientific">Psophocarpus tetragonolobus</name>
    <name type="common">Winged bean</name>
    <name type="synonym">Dolichos tetragonolobus</name>
    <dbReference type="NCBI Taxonomy" id="3891"/>
    <lineage>
        <taxon>Eukaryota</taxon>
        <taxon>Viridiplantae</taxon>
        <taxon>Streptophyta</taxon>
        <taxon>Embryophyta</taxon>
        <taxon>Tracheophyta</taxon>
        <taxon>Spermatophyta</taxon>
        <taxon>Magnoliopsida</taxon>
        <taxon>eudicotyledons</taxon>
        <taxon>Gunneridae</taxon>
        <taxon>Pentapetalae</taxon>
        <taxon>rosids</taxon>
        <taxon>fabids</taxon>
        <taxon>Fabales</taxon>
        <taxon>Fabaceae</taxon>
        <taxon>Papilionoideae</taxon>
        <taxon>50 kb inversion clade</taxon>
        <taxon>NPAAA clade</taxon>
        <taxon>indigoferoid/millettioid clade</taxon>
        <taxon>Phaseoleae</taxon>
        <taxon>Psophocarpus</taxon>
    </lineage>
</organism>
<dbReference type="Proteomes" id="UP001386955">
    <property type="component" value="Unassembled WGS sequence"/>
</dbReference>
<dbReference type="FunFam" id="1.10.225.10:FF:000008">
    <property type="entry name" value="Pulmonary surfactant-associated protein B"/>
    <property type="match status" value="2"/>
</dbReference>
<comment type="subcellular location">
    <subcellularLocation>
        <location evidence="1">Secreted</location>
        <location evidence="1">Extracellular space</location>
    </subcellularLocation>
</comment>
<dbReference type="InterPro" id="IPR008139">
    <property type="entry name" value="SaposinB_dom"/>
</dbReference>
<dbReference type="Pfam" id="PF03489">
    <property type="entry name" value="SapB_2"/>
    <property type="match status" value="2"/>
</dbReference>
<dbReference type="Gene3D" id="1.10.225.10">
    <property type="entry name" value="Saposin-like"/>
    <property type="match status" value="2"/>
</dbReference>
<evidence type="ECO:0000256" key="12">
    <source>
        <dbReference type="ARBA" id="ARBA00041785"/>
    </source>
</evidence>
<keyword evidence="13" id="KW-0472">Membrane</keyword>
<evidence type="ECO:0000256" key="2">
    <source>
        <dbReference type="ARBA" id="ARBA00022525"/>
    </source>
</evidence>
<dbReference type="GO" id="GO:0005576">
    <property type="term" value="C:extracellular region"/>
    <property type="evidence" value="ECO:0007669"/>
    <property type="project" value="UniProtKB-SubCell"/>
</dbReference>
<dbReference type="EMBL" id="JAYMYS010000004">
    <property type="protein sequence ID" value="KAK7394997.1"/>
    <property type="molecule type" value="Genomic_DNA"/>
</dbReference>
<evidence type="ECO:0000256" key="7">
    <source>
        <dbReference type="ARBA" id="ARBA00023145"/>
    </source>
</evidence>
<keyword evidence="8" id="KW-1015">Disulfide bond</keyword>
<keyword evidence="13" id="KW-0812">Transmembrane</keyword>
<keyword evidence="13" id="KW-1133">Transmembrane helix</keyword>